<keyword evidence="6" id="KW-0472">Membrane</keyword>
<evidence type="ECO:0000256" key="3">
    <source>
        <dbReference type="ARBA" id="ARBA00022452"/>
    </source>
</evidence>
<keyword evidence="5" id="KW-0732">Signal</keyword>
<name>A0A8E1S2M0_9GAMM</name>
<evidence type="ECO:0000256" key="1">
    <source>
        <dbReference type="ARBA" id="ARBA00004241"/>
    </source>
</evidence>
<keyword evidence="7" id="KW-0998">Cell outer membrane</keyword>
<evidence type="ECO:0000256" key="7">
    <source>
        <dbReference type="ARBA" id="ARBA00023237"/>
    </source>
</evidence>
<evidence type="ECO:0000313" key="9">
    <source>
        <dbReference type="EMBL" id="KTS69560.1"/>
    </source>
</evidence>
<evidence type="ECO:0000256" key="6">
    <source>
        <dbReference type="ARBA" id="ARBA00023136"/>
    </source>
</evidence>
<evidence type="ECO:0000259" key="8">
    <source>
        <dbReference type="Pfam" id="PF03895"/>
    </source>
</evidence>
<feature type="domain" description="Trimeric autotransporter adhesin YadA-like C-terminal membrane anchor" evidence="8">
    <location>
        <begin position="185"/>
        <end position="239"/>
    </location>
</feature>
<dbReference type="InterPro" id="IPR045584">
    <property type="entry name" value="Pilin-like"/>
</dbReference>
<dbReference type="SUPFAM" id="SSF54523">
    <property type="entry name" value="Pili subunits"/>
    <property type="match status" value="1"/>
</dbReference>
<proteinExistence type="predicted"/>
<evidence type="ECO:0000313" key="10">
    <source>
        <dbReference type="Proteomes" id="UP000071979"/>
    </source>
</evidence>
<keyword evidence="4" id="KW-0812">Transmembrane</keyword>
<evidence type="ECO:0000256" key="2">
    <source>
        <dbReference type="ARBA" id="ARBA00004442"/>
    </source>
</evidence>
<dbReference type="InterPro" id="IPR005594">
    <property type="entry name" value="YadA_C"/>
</dbReference>
<dbReference type="RefSeq" id="WP_058777927.1">
    <property type="nucleotide sequence ID" value="NZ_LDSE01000003.1"/>
</dbReference>
<reference evidence="9 10" key="1">
    <citation type="journal article" date="2016" name="Front. Microbiol.">
        <title>Genomic Resource of Rice Seed Associated Bacteria.</title>
        <authorList>
            <person name="Midha S."/>
            <person name="Bansal K."/>
            <person name="Sharma S."/>
            <person name="Kumar N."/>
            <person name="Patil P.P."/>
            <person name="Chaudhry V."/>
            <person name="Patil P.B."/>
        </authorList>
    </citation>
    <scope>NUCLEOTIDE SEQUENCE [LARGE SCALE GENOMIC DNA]</scope>
    <source>
        <strain evidence="9 10">SA3</strain>
    </source>
</reference>
<feature type="non-terminal residue" evidence="9">
    <location>
        <position position="1"/>
    </location>
</feature>
<sequence length="239" mass="25352">IVRTNQQNISTNAAGIKTNQQNISTNAAGIRTNQQNISTNAAGIKANQQNISTNAAGIKTNQQNISTNGIGIQANKQNIGTNTAVIEANRKEIGANIVRAEVNRNDINHNRSAIAANYESTLHNHELVTDNAHAIQTVTGQLNTFKFEAESRFSNIENDIRKNDKKAMAGISAAMAMNAIPFIEGKNVSMGLSGGSYGGQSALAWGAIFKLGDNVRSGTYLSYDTSKNLGAAAGFSVGW</sequence>
<dbReference type="AlphaFoldDB" id="A0A8E1S2M0"/>
<evidence type="ECO:0000256" key="5">
    <source>
        <dbReference type="ARBA" id="ARBA00022729"/>
    </source>
</evidence>
<dbReference type="Pfam" id="PF03895">
    <property type="entry name" value="YadA_anchor"/>
    <property type="match status" value="1"/>
</dbReference>
<keyword evidence="3" id="KW-1134">Transmembrane beta strand</keyword>
<dbReference type="Proteomes" id="UP000071979">
    <property type="component" value="Unassembled WGS sequence"/>
</dbReference>
<evidence type="ECO:0000256" key="4">
    <source>
        <dbReference type="ARBA" id="ARBA00022692"/>
    </source>
</evidence>
<gene>
    <name evidence="9" type="ORF">SA3R_01415</name>
</gene>
<dbReference type="GO" id="GO:0009279">
    <property type="term" value="C:cell outer membrane"/>
    <property type="evidence" value="ECO:0007669"/>
    <property type="project" value="UniProtKB-SubCell"/>
</dbReference>
<protein>
    <recommendedName>
        <fullName evidence="8">Trimeric autotransporter adhesin YadA-like C-terminal membrane anchor domain-containing protein</fullName>
    </recommendedName>
</protein>
<dbReference type="EMBL" id="LDSE01000003">
    <property type="protein sequence ID" value="KTS69560.1"/>
    <property type="molecule type" value="Genomic_DNA"/>
</dbReference>
<accession>A0A8E1S2M0</accession>
<organism evidence="9 10">
    <name type="scientific">Pantoea dispersa</name>
    <dbReference type="NCBI Taxonomy" id="59814"/>
    <lineage>
        <taxon>Bacteria</taxon>
        <taxon>Pseudomonadati</taxon>
        <taxon>Pseudomonadota</taxon>
        <taxon>Gammaproteobacteria</taxon>
        <taxon>Enterobacterales</taxon>
        <taxon>Erwiniaceae</taxon>
        <taxon>Pantoea</taxon>
    </lineage>
</organism>
<comment type="subcellular location">
    <subcellularLocation>
        <location evidence="2">Cell outer membrane</location>
    </subcellularLocation>
    <subcellularLocation>
        <location evidence="1">Cell surface</location>
    </subcellularLocation>
</comment>
<comment type="caution">
    <text evidence="9">The sequence shown here is derived from an EMBL/GenBank/DDBJ whole genome shotgun (WGS) entry which is preliminary data.</text>
</comment>
<dbReference type="GO" id="GO:0009986">
    <property type="term" value="C:cell surface"/>
    <property type="evidence" value="ECO:0007669"/>
    <property type="project" value="UniProtKB-SubCell"/>
</dbReference>
<dbReference type="Gene3D" id="3.30.1300.30">
    <property type="entry name" value="GSPII I/J protein-like"/>
    <property type="match status" value="1"/>
</dbReference>